<comment type="caution">
    <text evidence="7">The sequence shown here is derived from an EMBL/GenBank/DDBJ whole genome shotgun (WGS) entry which is preliminary data.</text>
</comment>
<reference evidence="7 8" key="1">
    <citation type="submission" date="2019-02" db="EMBL/GenBank/DDBJ databases">
        <title>Sequencing the genomes of 1000 actinobacteria strains.</title>
        <authorList>
            <person name="Klenk H.-P."/>
        </authorList>
    </citation>
    <scope>NUCLEOTIDE SEQUENCE [LARGE SCALE GENOMIC DNA]</scope>
    <source>
        <strain evidence="7 8">DSM 17364</strain>
    </source>
</reference>
<dbReference type="InterPro" id="IPR029510">
    <property type="entry name" value="Ald_DH_CS_GLU"/>
</dbReference>
<dbReference type="SUPFAM" id="SSF53720">
    <property type="entry name" value="ALDH-like"/>
    <property type="match status" value="1"/>
</dbReference>
<dbReference type="PROSITE" id="PS00070">
    <property type="entry name" value="ALDEHYDE_DEHYDR_CYS"/>
    <property type="match status" value="1"/>
</dbReference>
<dbReference type="EMBL" id="SHLA01000001">
    <property type="protein sequence ID" value="RZU62666.1"/>
    <property type="molecule type" value="Genomic_DNA"/>
</dbReference>
<dbReference type="OrthoDB" id="6882680at2"/>
<dbReference type="InterPro" id="IPR016160">
    <property type="entry name" value="Ald_DH_CS_CYS"/>
</dbReference>
<dbReference type="PANTHER" id="PTHR42986">
    <property type="entry name" value="BENZALDEHYDE DEHYDROGENASE YFMT"/>
    <property type="match status" value="1"/>
</dbReference>
<evidence type="ECO:0000256" key="1">
    <source>
        <dbReference type="ARBA" id="ARBA00009986"/>
    </source>
</evidence>
<dbReference type="InterPro" id="IPR016161">
    <property type="entry name" value="Ald_DH/histidinol_DH"/>
</dbReference>
<proteinExistence type="inferred from homology"/>
<keyword evidence="3" id="KW-0520">NAD</keyword>
<evidence type="ECO:0000256" key="2">
    <source>
        <dbReference type="ARBA" id="ARBA00023002"/>
    </source>
</evidence>
<dbReference type="InterPro" id="IPR015590">
    <property type="entry name" value="Aldehyde_DH_dom"/>
</dbReference>
<comment type="similarity">
    <text evidence="1 5">Belongs to the aldehyde dehydrogenase family.</text>
</comment>
<protein>
    <submittedName>
        <fullName evidence="7">Aldehyde dehydrogenase (NAD+)</fullName>
    </submittedName>
</protein>
<evidence type="ECO:0000256" key="4">
    <source>
        <dbReference type="PROSITE-ProRule" id="PRU10007"/>
    </source>
</evidence>
<dbReference type="AlphaFoldDB" id="A0A4V2GA32"/>
<dbReference type="RefSeq" id="WP_130451205.1">
    <property type="nucleotide sequence ID" value="NZ_SHLA01000001.1"/>
</dbReference>
<evidence type="ECO:0000313" key="7">
    <source>
        <dbReference type="EMBL" id="RZU62666.1"/>
    </source>
</evidence>
<sequence length="497" mass="53565">MTVDLENTADLLAGWIPNRQFIGGTWRQGRSERTLTLTNPYNQQFLGSVRQATIEDLNDAYTAAATAQKEWAAQPPAVRQGVLLRAAEILQERRDDIVSWLVAESGSTVLKANIEVSAARAITLEAASFPYRVHGRILESDVQGKENRVYRVPLGVVGVISPWNFPLHLSQRSVAPALALGNAVVLKPASDTAVTGGLLIGKIFEEAGLPAGVLNVVAGAGSEIGDAFVEHEIPSLISFTGSTAVGQNVGRIAASGKHLKHVALELGGNSPFVVLADADLDQAVRAAAMGKFLHQGQICMAINRIIVEDSVYDEFVTRFTDHVRTLNFGDPADPKTFVGPVINSQQLEGLQKKISLATEEGARLVLGSEIIGQVIPPHVFADVTPDMELAREEIFGPLVGILRCQDEDHALEMANDSHYGLASAVFTGSAERGVKFAQGIRAGMTHVNDIPVNDEPHTAFGGEKNSGLGRFNGEWGIREFTTDHWISIQHTPRQYPV</sequence>
<dbReference type="PANTHER" id="PTHR42986:SF1">
    <property type="entry name" value="BENZALDEHYDE DEHYDROGENASE YFMT"/>
    <property type="match status" value="1"/>
</dbReference>
<dbReference type="GO" id="GO:0016620">
    <property type="term" value="F:oxidoreductase activity, acting on the aldehyde or oxo group of donors, NAD or NADP as acceptor"/>
    <property type="evidence" value="ECO:0007669"/>
    <property type="project" value="InterPro"/>
</dbReference>
<feature type="active site" evidence="4">
    <location>
        <position position="265"/>
    </location>
</feature>
<evidence type="ECO:0000259" key="6">
    <source>
        <dbReference type="Pfam" id="PF00171"/>
    </source>
</evidence>
<evidence type="ECO:0000313" key="8">
    <source>
        <dbReference type="Proteomes" id="UP000292685"/>
    </source>
</evidence>
<dbReference type="Proteomes" id="UP000292685">
    <property type="component" value="Unassembled WGS sequence"/>
</dbReference>
<dbReference type="PROSITE" id="PS00687">
    <property type="entry name" value="ALDEHYDE_DEHYDR_GLU"/>
    <property type="match status" value="1"/>
</dbReference>
<dbReference type="Gene3D" id="3.40.309.10">
    <property type="entry name" value="Aldehyde Dehydrogenase, Chain A, domain 2"/>
    <property type="match status" value="1"/>
</dbReference>
<name>A0A4V2GA32_9MICC</name>
<dbReference type="Gene3D" id="3.40.605.10">
    <property type="entry name" value="Aldehyde Dehydrogenase, Chain A, domain 1"/>
    <property type="match status" value="1"/>
</dbReference>
<evidence type="ECO:0000256" key="5">
    <source>
        <dbReference type="RuleBase" id="RU003345"/>
    </source>
</evidence>
<accession>A0A4V2GA32</accession>
<dbReference type="InterPro" id="IPR016162">
    <property type="entry name" value="Ald_DH_N"/>
</dbReference>
<organism evidence="7 8">
    <name type="scientific">Zhihengliuella halotolerans</name>
    <dbReference type="NCBI Taxonomy" id="370736"/>
    <lineage>
        <taxon>Bacteria</taxon>
        <taxon>Bacillati</taxon>
        <taxon>Actinomycetota</taxon>
        <taxon>Actinomycetes</taxon>
        <taxon>Micrococcales</taxon>
        <taxon>Micrococcaceae</taxon>
        <taxon>Zhihengliuella</taxon>
    </lineage>
</organism>
<keyword evidence="8" id="KW-1185">Reference proteome</keyword>
<evidence type="ECO:0000256" key="3">
    <source>
        <dbReference type="ARBA" id="ARBA00023027"/>
    </source>
</evidence>
<dbReference type="CDD" id="cd07151">
    <property type="entry name" value="ALDH_HBenzADH"/>
    <property type="match status" value="1"/>
</dbReference>
<gene>
    <name evidence="7" type="ORF">EV380_2265</name>
</gene>
<feature type="domain" description="Aldehyde dehydrogenase" evidence="6">
    <location>
        <begin position="26"/>
        <end position="485"/>
    </location>
</feature>
<dbReference type="InterPro" id="IPR016163">
    <property type="entry name" value="Ald_DH_C"/>
</dbReference>
<keyword evidence="2 5" id="KW-0560">Oxidoreductase</keyword>
<dbReference type="FunFam" id="3.40.309.10:FF:000009">
    <property type="entry name" value="Aldehyde dehydrogenase A"/>
    <property type="match status" value="1"/>
</dbReference>
<dbReference type="Pfam" id="PF00171">
    <property type="entry name" value="Aldedh"/>
    <property type="match status" value="1"/>
</dbReference>
<dbReference type="FunFam" id="3.40.605.10:FF:000007">
    <property type="entry name" value="NAD/NADP-dependent betaine aldehyde dehydrogenase"/>
    <property type="match status" value="1"/>
</dbReference>